<dbReference type="InterPro" id="IPR011010">
    <property type="entry name" value="DNA_brk_join_enz"/>
</dbReference>
<keyword evidence="3" id="KW-0233">DNA recombination</keyword>
<dbReference type="GO" id="GO:0003677">
    <property type="term" value="F:DNA binding"/>
    <property type="evidence" value="ECO:0007669"/>
    <property type="project" value="UniProtKB-KW"/>
</dbReference>
<evidence type="ECO:0000256" key="2">
    <source>
        <dbReference type="ARBA" id="ARBA00023125"/>
    </source>
</evidence>
<dbReference type="Gene3D" id="1.10.150.130">
    <property type="match status" value="1"/>
</dbReference>
<dbReference type="CDD" id="cd01189">
    <property type="entry name" value="INT_ICEBs1_C_like"/>
    <property type="match status" value="1"/>
</dbReference>
<dbReference type="OrthoDB" id="1822491at2"/>
<dbReference type="PANTHER" id="PTHR30349">
    <property type="entry name" value="PHAGE INTEGRASE-RELATED"/>
    <property type="match status" value="1"/>
</dbReference>
<dbReference type="PROSITE" id="PS51898">
    <property type="entry name" value="TYR_RECOMBINASE"/>
    <property type="match status" value="1"/>
</dbReference>
<sequence length="398" mass="43633">MAQKKKTAAGSTRWVGRYRDHQGKEHSKSFDTQREAKAWEAEQQRAMRRGEWIDPATHKTTVAEALERWATRPGLRDTSKTVYSTVAANLGPIADIPLVALRRRDVDDWAAILTKGRPWKGGKSITDSTARRWVLIVSAALSLAVEDGLMARNPIRAPRAKASRSISRAQIPTSGQISALVEQLEVGGAEYIEKGSIHTQKPRPDVADMVRTAVGTGMRVSELCGLRVQDVDFLRQVVRVEWQATPNGRELRPLKTRASRREIAVADDLLEVLDRWCVGQSPTDRVFRRADGAALGHTRAGEALRVAARALGLSFTFHSLRHYYASLLIDSGVSVVGVQHALGHESAAMTLEVYTHLWPGAEDQTRAAISGAVSRAGFLRDRSPSPARSISISTGQSG</sequence>
<dbReference type="Proteomes" id="UP000233249">
    <property type="component" value="Unassembled WGS sequence"/>
</dbReference>
<organism evidence="6 7">
    <name type="scientific">Corynebacterium mastitidis</name>
    <dbReference type="NCBI Taxonomy" id="161890"/>
    <lineage>
        <taxon>Bacteria</taxon>
        <taxon>Bacillati</taxon>
        <taxon>Actinomycetota</taxon>
        <taxon>Actinomycetes</taxon>
        <taxon>Mycobacteriales</taxon>
        <taxon>Corynebacteriaceae</taxon>
        <taxon>Corynebacterium</taxon>
    </lineage>
</organism>
<evidence type="ECO:0000313" key="7">
    <source>
        <dbReference type="Proteomes" id="UP000233249"/>
    </source>
</evidence>
<proteinExistence type="inferred from homology"/>
<name>A0A2N0X4P2_9CORY</name>
<dbReference type="InterPro" id="IPR010998">
    <property type="entry name" value="Integrase_recombinase_N"/>
</dbReference>
<dbReference type="Pfam" id="PF00589">
    <property type="entry name" value="Phage_integrase"/>
    <property type="match status" value="1"/>
</dbReference>
<dbReference type="SUPFAM" id="SSF56349">
    <property type="entry name" value="DNA breaking-rejoining enzymes"/>
    <property type="match status" value="1"/>
</dbReference>
<dbReference type="STRING" id="1121365.GCA_000375365_00085"/>
<comment type="caution">
    <text evidence="6">The sequence shown here is derived from an EMBL/GenBank/DDBJ whole genome shotgun (WGS) entry which is preliminary data.</text>
</comment>
<evidence type="ECO:0000313" key="6">
    <source>
        <dbReference type="EMBL" id="PKF67661.1"/>
    </source>
</evidence>
<dbReference type="RefSeq" id="WP_101174471.1">
    <property type="nucleotide sequence ID" value="NZ_PJAF01000063.1"/>
</dbReference>
<dbReference type="InterPro" id="IPR013762">
    <property type="entry name" value="Integrase-like_cat_sf"/>
</dbReference>
<dbReference type="EMBL" id="PJAF01000063">
    <property type="protein sequence ID" value="PKF67661.1"/>
    <property type="molecule type" value="Genomic_DNA"/>
</dbReference>
<dbReference type="PANTHER" id="PTHR30349:SF64">
    <property type="entry name" value="PROPHAGE INTEGRASE INTD-RELATED"/>
    <property type="match status" value="1"/>
</dbReference>
<protein>
    <recommendedName>
        <fullName evidence="5">Tyr recombinase domain-containing protein</fullName>
    </recommendedName>
</protein>
<reference evidence="6 7" key="1">
    <citation type="submission" date="2017-12" db="EMBL/GenBank/DDBJ databases">
        <title>Corynebacterium mastitidis 16-1433 Genome.</title>
        <authorList>
            <person name="Gulvik C.A."/>
        </authorList>
    </citation>
    <scope>NUCLEOTIDE SEQUENCE [LARGE SCALE GENOMIC DNA]</scope>
    <source>
        <strain evidence="6 7">16-1433</strain>
    </source>
</reference>
<accession>A0A2N0X4P2</accession>
<dbReference type="AlphaFoldDB" id="A0A2N0X4P2"/>
<dbReference type="GO" id="GO:0015074">
    <property type="term" value="P:DNA integration"/>
    <property type="evidence" value="ECO:0007669"/>
    <property type="project" value="InterPro"/>
</dbReference>
<dbReference type="Gene3D" id="1.10.443.10">
    <property type="entry name" value="Intergrase catalytic core"/>
    <property type="match status" value="1"/>
</dbReference>
<dbReference type="GO" id="GO:0006310">
    <property type="term" value="P:DNA recombination"/>
    <property type="evidence" value="ECO:0007669"/>
    <property type="project" value="UniProtKB-KW"/>
</dbReference>
<keyword evidence="2" id="KW-0238">DNA-binding</keyword>
<comment type="similarity">
    <text evidence="1">Belongs to the 'phage' integrase family.</text>
</comment>
<feature type="region of interest" description="Disordered" evidence="4">
    <location>
        <begin position="1"/>
        <end position="39"/>
    </location>
</feature>
<dbReference type="InterPro" id="IPR002104">
    <property type="entry name" value="Integrase_catalytic"/>
</dbReference>
<evidence type="ECO:0000256" key="1">
    <source>
        <dbReference type="ARBA" id="ARBA00008857"/>
    </source>
</evidence>
<dbReference type="InterPro" id="IPR050090">
    <property type="entry name" value="Tyrosine_recombinase_XerCD"/>
</dbReference>
<evidence type="ECO:0000259" key="5">
    <source>
        <dbReference type="PROSITE" id="PS51898"/>
    </source>
</evidence>
<feature type="domain" description="Tyr recombinase" evidence="5">
    <location>
        <begin position="167"/>
        <end position="370"/>
    </location>
</feature>
<gene>
    <name evidence="6" type="ORF">CXB45_11125</name>
</gene>
<feature type="compositionally biased region" description="Basic and acidic residues" evidence="4">
    <location>
        <begin position="17"/>
        <end position="39"/>
    </location>
</feature>
<evidence type="ECO:0000256" key="3">
    <source>
        <dbReference type="ARBA" id="ARBA00023172"/>
    </source>
</evidence>
<evidence type="ECO:0000256" key="4">
    <source>
        <dbReference type="SAM" id="MobiDB-lite"/>
    </source>
</evidence>